<proteinExistence type="predicted"/>
<evidence type="ECO:0000313" key="2">
    <source>
        <dbReference type="Proteomes" id="UP000315711"/>
    </source>
</evidence>
<sequence>MNCECGGMLNVIAVEEPPDHLTKEQKLIYDRVCDVECLKCGKIVYSQPYDFGKTINAVKGKMKKI</sequence>
<keyword evidence="2" id="KW-1185">Reference proteome</keyword>
<gene>
    <name evidence="1" type="ORF">IQ10_02231</name>
</gene>
<name>A0A562QHV5_9BACI</name>
<dbReference type="Proteomes" id="UP000315711">
    <property type="component" value="Unassembled WGS sequence"/>
</dbReference>
<protein>
    <submittedName>
        <fullName evidence="1">Uncharacterized protein</fullName>
    </submittedName>
</protein>
<reference evidence="1 2" key="1">
    <citation type="journal article" date="2015" name="Stand. Genomic Sci.">
        <title>Genomic Encyclopedia of Bacterial and Archaeal Type Strains, Phase III: the genomes of soil and plant-associated and newly described type strains.</title>
        <authorList>
            <person name="Whitman W.B."/>
            <person name="Woyke T."/>
            <person name="Klenk H.P."/>
            <person name="Zhou Y."/>
            <person name="Lilburn T.G."/>
            <person name="Beck B.J."/>
            <person name="De Vos P."/>
            <person name="Vandamme P."/>
            <person name="Eisen J.A."/>
            <person name="Garrity G."/>
            <person name="Hugenholtz P."/>
            <person name="Kyrpides N.C."/>
        </authorList>
    </citation>
    <scope>NUCLEOTIDE SEQUENCE [LARGE SCALE GENOMIC DNA]</scope>
    <source>
        <strain evidence="1 2">CGMCC 1.10116</strain>
    </source>
</reference>
<comment type="caution">
    <text evidence="1">The sequence shown here is derived from an EMBL/GenBank/DDBJ whole genome shotgun (WGS) entry which is preliminary data.</text>
</comment>
<evidence type="ECO:0000313" key="1">
    <source>
        <dbReference type="EMBL" id="TWI56337.1"/>
    </source>
</evidence>
<dbReference type="EMBL" id="VLKZ01000005">
    <property type="protein sequence ID" value="TWI56337.1"/>
    <property type="molecule type" value="Genomic_DNA"/>
</dbReference>
<organism evidence="1 2">
    <name type="scientific">Halalkalibacter nanhaiisediminis</name>
    <dbReference type="NCBI Taxonomy" id="688079"/>
    <lineage>
        <taxon>Bacteria</taxon>
        <taxon>Bacillati</taxon>
        <taxon>Bacillota</taxon>
        <taxon>Bacilli</taxon>
        <taxon>Bacillales</taxon>
        <taxon>Bacillaceae</taxon>
        <taxon>Halalkalibacter</taxon>
    </lineage>
</organism>
<accession>A0A562QHV5</accession>
<dbReference type="AlphaFoldDB" id="A0A562QHV5"/>